<comment type="similarity">
    <text evidence="1">Belongs to the sigma-70 factor family. ECF subfamily.</text>
</comment>
<dbReference type="InterPro" id="IPR007627">
    <property type="entry name" value="RNA_pol_sigma70_r2"/>
</dbReference>
<gene>
    <name evidence="8" type="ORF">SAMN04515674_106111</name>
</gene>
<dbReference type="InterPro" id="IPR013324">
    <property type="entry name" value="RNA_pol_sigma_r3/r4-like"/>
</dbReference>
<dbReference type="InterPro" id="IPR039425">
    <property type="entry name" value="RNA_pol_sigma-70-like"/>
</dbReference>
<dbReference type="GO" id="GO:0003677">
    <property type="term" value="F:DNA binding"/>
    <property type="evidence" value="ECO:0007669"/>
    <property type="project" value="UniProtKB-KW"/>
</dbReference>
<dbReference type="Pfam" id="PF04545">
    <property type="entry name" value="Sigma70_r4"/>
    <property type="match status" value="1"/>
</dbReference>
<keyword evidence="2" id="KW-0805">Transcription regulation</keyword>
<dbReference type="Gene3D" id="1.10.10.10">
    <property type="entry name" value="Winged helix-like DNA-binding domain superfamily/Winged helix DNA-binding domain"/>
    <property type="match status" value="1"/>
</dbReference>
<sequence>MALLVSDKILVSEEEILWQAFKAGDRNAFSQLLKTYYPILLSYGVRFQQEKDYVKDCLHDFFVELWNRRENLDDVQCLKAYLLQSFRRRILREKSKDKWFREIADLDQEYCFEVQFNIETYLIENEVKHEHLQKLHTYLKKLSKREQEVIYLRFYEELDYAKIADIMSIKNHSAVNLVHEALKHLRNHWFLVVFASLFN</sequence>
<protein>
    <submittedName>
        <fullName evidence="8">RNA polymerase sigma factor, sigma-70 family</fullName>
    </submittedName>
</protein>
<feature type="domain" description="RNA polymerase sigma-70 region 2" evidence="6">
    <location>
        <begin position="32"/>
        <end position="99"/>
    </location>
</feature>
<dbReference type="SUPFAM" id="SSF88946">
    <property type="entry name" value="Sigma2 domain of RNA polymerase sigma factors"/>
    <property type="match status" value="1"/>
</dbReference>
<dbReference type="InterPro" id="IPR036388">
    <property type="entry name" value="WH-like_DNA-bd_sf"/>
</dbReference>
<proteinExistence type="inferred from homology"/>
<dbReference type="InterPro" id="IPR014284">
    <property type="entry name" value="RNA_pol_sigma-70_dom"/>
</dbReference>
<dbReference type="Proteomes" id="UP000199306">
    <property type="component" value="Unassembled WGS sequence"/>
</dbReference>
<dbReference type="GO" id="GO:0016987">
    <property type="term" value="F:sigma factor activity"/>
    <property type="evidence" value="ECO:0007669"/>
    <property type="project" value="UniProtKB-KW"/>
</dbReference>
<evidence type="ECO:0000259" key="7">
    <source>
        <dbReference type="Pfam" id="PF04545"/>
    </source>
</evidence>
<dbReference type="PANTHER" id="PTHR43133">
    <property type="entry name" value="RNA POLYMERASE ECF-TYPE SIGMA FACTO"/>
    <property type="match status" value="1"/>
</dbReference>
<dbReference type="Pfam" id="PF04542">
    <property type="entry name" value="Sigma70_r2"/>
    <property type="match status" value="1"/>
</dbReference>
<dbReference type="GO" id="GO:0006352">
    <property type="term" value="P:DNA-templated transcription initiation"/>
    <property type="evidence" value="ECO:0007669"/>
    <property type="project" value="InterPro"/>
</dbReference>
<evidence type="ECO:0000313" key="8">
    <source>
        <dbReference type="EMBL" id="SFP84138.1"/>
    </source>
</evidence>
<organism evidence="8 9">
    <name type="scientific">Pseudarcicella hirudinis</name>
    <dbReference type="NCBI Taxonomy" id="1079859"/>
    <lineage>
        <taxon>Bacteria</taxon>
        <taxon>Pseudomonadati</taxon>
        <taxon>Bacteroidota</taxon>
        <taxon>Cytophagia</taxon>
        <taxon>Cytophagales</taxon>
        <taxon>Flectobacillaceae</taxon>
        <taxon>Pseudarcicella</taxon>
    </lineage>
</organism>
<dbReference type="EMBL" id="FOXH01000006">
    <property type="protein sequence ID" value="SFP84138.1"/>
    <property type="molecule type" value="Genomic_DNA"/>
</dbReference>
<dbReference type="STRING" id="1079859.SAMN04515674_106111"/>
<dbReference type="InterPro" id="IPR013325">
    <property type="entry name" value="RNA_pol_sigma_r2"/>
</dbReference>
<accession>A0A1I5TMC8</accession>
<evidence type="ECO:0000256" key="1">
    <source>
        <dbReference type="ARBA" id="ARBA00010641"/>
    </source>
</evidence>
<dbReference type="CDD" id="cd06171">
    <property type="entry name" value="Sigma70_r4"/>
    <property type="match status" value="1"/>
</dbReference>
<keyword evidence="4" id="KW-0238">DNA-binding</keyword>
<evidence type="ECO:0000313" key="9">
    <source>
        <dbReference type="Proteomes" id="UP000199306"/>
    </source>
</evidence>
<evidence type="ECO:0000256" key="4">
    <source>
        <dbReference type="ARBA" id="ARBA00023125"/>
    </source>
</evidence>
<dbReference type="PANTHER" id="PTHR43133:SF46">
    <property type="entry name" value="RNA POLYMERASE SIGMA-70 FACTOR ECF SUBFAMILY"/>
    <property type="match status" value="1"/>
</dbReference>
<evidence type="ECO:0000256" key="5">
    <source>
        <dbReference type="ARBA" id="ARBA00023163"/>
    </source>
</evidence>
<dbReference type="Gene3D" id="1.10.1740.10">
    <property type="match status" value="1"/>
</dbReference>
<reference evidence="8 9" key="1">
    <citation type="submission" date="2016-10" db="EMBL/GenBank/DDBJ databases">
        <authorList>
            <person name="de Groot N.N."/>
        </authorList>
    </citation>
    <scope>NUCLEOTIDE SEQUENCE [LARGE SCALE GENOMIC DNA]</scope>
    <source>
        <strain evidence="9">E92,LMG 26720,CCM 7988</strain>
    </source>
</reference>
<feature type="domain" description="RNA polymerase sigma-70 region 4" evidence="7">
    <location>
        <begin position="139"/>
        <end position="187"/>
    </location>
</feature>
<keyword evidence="5" id="KW-0804">Transcription</keyword>
<dbReference type="InterPro" id="IPR007630">
    <property type="entry name" value="RNA_pol_sigma70_r4"/>
</dbReference>
<dbReference type="AlphaFoldDB" id="A0A1I5TMC8"/>
<dbReference type="SUPFAM" id="SSF88659">
    <property type="entry name" value="Sigma3 and sigma4 domains of RNA polymerase sigma factors"/>
    <property type="match status" value="1"/>
</dbReference>
<evidence type="ECO:0000259" key="6">
    <source>
        <dbReference type="Pfam" id="PF04542"/>
    </source>
</evidence>
<keyword evidence="3" id="KW-0731">Sigma factor</keyword>
<evidence type="ECO:0000256" key="3">
    <source>
        <dbReference type="ARBA" id="ARBA00023082"/>
    </source>
</evidence>
<keyword evidence="9" id="KW-1185">Reference proteome</keyword>
<evidence type="ECO:0000256" key="2">
    <source>
        <dbReference type="ARBA" id="ARBA00023015"/>
    </source>
</evidence>
<dbReference type="NCBIfam" id="TIGR02937">
    <property type="entry name" value="sigma70-ECF"/>
    <property type="match status" value="1"/>
</dbReference>
<name>A0A1I5TMC8_9BACT</name>